<dbReference type="FunFam" id="1.20.1640.10:FF:000004">
    <property type="entry name" value="Protein translocase subunit SecD"/>
    <property type="match status" value="1"/>
</dbReference>
<dbReference type="Proteomes" id="UP000448943">
    <property type="component" value="Unassembled WGS sequence"/>
</dbReference>
<dbReference type="InterPro" id="IPR005791">
    <property type="entry name" value="SecD"/>
</dbReference>
<dbReference type="PRINTS" id="PR00702">
    <property type="entry name" value="ACRIFLAVINRP"/>
</dbReference>
<dbReference type="InterPro" id="IPR001036">
    <property type="entry name" value="Acrflvin-R"/>
</dbReference>
<comment type="subunit">
    <text evidence="9">Forms a complex with SecF. Part of the essential Sec protein translocation apparatus which comprises SecA, SecYEG and auxiliary proteins SecDF. Other proteins may also be involved.</text>
</comment>
<keyword evidence="8 9" id="KW-0472">Membrane</keyword>
<dbReference type="InterPro" id="IPR054384">
    <property type="entry name" value="SecDF_P1_head"/>
</dbReference>
<feature type="transmembrane region" description="Helical" evidence="9">
    <location>
        <begin position="353"/>
        <end position="372"/>
    </location>
</feature>
<dbReference type="NCBIfam" id="TIGR01129">
    <property type="entry name" value="secD"/>
    <property type="match status" value="1"/>
</dbReference>
<evidence type="ECO:0000259" key="12">
    <source>
        <dbReference type="Pfam" id="PF22599"/>
    </source>
</evidence>
<evidence type="ECO:0000256" key="6">
    <source>
        <dbReference type="ARBA" id="ARBA00022989"/>
    </source>
</evidence>
<keyword evidence="3 9" id="KW-1003">Cell membrane</keyword>
<evidence type="ECO:0000313" key="13">
    <source>
        <dbReference type="EMBL" id="NBI29742.1"/>
    </source>
</evidence>
<keyword evidence="2 9" id="KW-0813">Transport</keyword>
<evidence type="ECO:0000256" key="7">
    <source>
        <dbReference type="ARBA" id="ARBA00023010"/>
    </source>
</evidence>
<evidence type="ECO:0000256" key="5">
    <source>
        <dbReference type="ARBA" id="ARBA00022927"/>
    </source>
</evidence>
<organism evidence="13 14">
    <name type="scientific">Chengkuizengella marina</name>
    <dbReference type="NCBI Taxonomy" id="2507566"/>
    <lineage>
        <taxon>Bacteria</taxon>
        <taxon>Bacillati</taxon>
        <taxon>Bacillota</taxon>
        <taxon>Bacilli</taxon>
        <taxon>Bacillales</taxon>
        <taxon>Paenibacillaceae</taxon>
        <taxon>Chengkuizengella</taxon>
    </lineage>
</organism>
<dbReference type="SUPFAM" id="SSF82866">
    <property type="entry name" value="Multidrug efflux transporter AcrB transmembrane domain"/>
    <property type="match status" value="1"/>
</dbReference>
<proteinExistence type="inferred from homology"/>
<evidence type="ECO:0000256" key="4">
    <source>
        <dbReference type="ARBA" id="ARBA00022692"/>
    </source>
</evidence>
<comment type="similarity">
    <text evidence="9">Belongs to the SecD/SecF family. SecD subfamily.</text>
</comment>
<dbReference type="GO" id="GO:0043952">
    <property type="term" value="P:protein transport by the Sec complex"/>
    <property type="evidence" value="ECO:0007669"/>
    <property type="project" value="UniProtKB-UniRule"/>
</dbReference>
<feature type="transmembrane region" description="Helical" evidence="9">
    <location>
        <begin position="305"/>
        <end position="324"/>
    </location>
</feature>
<feature type="transmembrane region" description="Helical" evidence="9">
    <location>
        <begin position="9"/>
        <end position="26"/>
    </location>
</feature>
<dbReference type="InterPro" id="IPR055344">
    <property type="entry name" value="SecD_SecF_C_bact"/>
</dbReference>
<dbReference type="Pfam" id="PF22599">
    <property type="entry name" value="SecDF_P1_head"/>
    <property type="match status" value="1"/>
</dbReference>
<name>A0A6N9Q4K2_9BACL</name>
<evidence type="ECO:0000256" key="1">
    <source>
        <dbReference type="ARBA" id="ARBA00004651"/>
    </source>
</evidence>
<dbReference type="InterPro" id="IPR048634">
    <property type="entry name" value="SecD_SecF_C"/>
</dbReference>
<dbReference type="PANTHER" id="PTHR30081">
    <property type="entry name" value="PROTEIN-EXPORT MEMBRANE PROTEIN SEC"/>
    <property type="match status" value="1"/>
</dbReference>
<evidence type="ECO:0000313" key="14">
    <source>
        <dbReference type="Proteomes" id="UP000448943"/>
    </source>
</evidence>
<comment type="function">
    <text evidence="9">Part of the Sec protein translocase complex. Interacts with the SecYEG preprotein conducting channel. SecDF uses the proton motive force (PMF) to complete protein translocation after the ATP-dependent function of SecA.</text>
</comment>
<feature type="transmembrane region" description="Helical" evidence="9">
    <location>
        <begin position="279"/>
        <end position="299"/>
    </location>
</feature>
<keyword evidence="4 9" id="KW-0812">Transmembrane</keyword>
<gene>
    <name evidence="9 13" type="primary">secD</name>
    <name evidence="13" type="ORF">ERL59_12320</name>
</gene>
<dbReference type="Pfam" id="PF21760">
    <property type="entry name" value="SecD_1st"/>
    <property type="match status" value="1"/>
</dbReference>
<feature type="domain" description="SecDF P1 head subdomain" evidence="12">
    <location>
        <begin position="133"/>
        <end position="233"/>
    </location>
</feature>
<dbReference type="GO" id="GO:0006605">
    <property type="term" value="P:protein targeting"/>
    <property type="evidence" value="ECO:0007669"/>
    <property type="project" value="UniProtKB-UniRule"/>
</dbReference>
<reference evidence="13 14" key="1">
    <citation type="submission" date="2019-01" db="EMBL/GenBank/DDBJ databases">
        <title>Chengkuizengella sp. nov., isolated from deep-sea sediment of East Pacific Ocean.</title>
        <authorList>
            <person name="Yang J."/>
            <person name="Lai Q."/>
            <person name="Shao Z."/>
        </authorList>
    </citation>
    <scope>NUCLEOTIDE SEQUENCE [LARGE SCALE GENOMIC DNA]</scope>
    <source>
        <strain evidence="13 14">YPA3-1-1</strain>
    </source>
</reference>
<keyword evidence="6 9" id="KW-1133">Transmembrane helix</keyword>
<keyword evidence="14" id="KW-1185">Reference proteome</keyword>
<dbReference type="GO" id="GO:0065002">
    <property type="term" value="P:intracellular protein transmembrane transport"/>
    <property type="evidence" value="ECO:0007669"/>
    <property type="project" value="UniProtKB-UniRule"/>
</dbReference>
<dbReference type="Pfam" id="PF02355">
    <property type="entry name" value="SecD_SecF_C"/>
    <property type="match status" value="1"/>
</dbReference>
<dbReference type="PANTHER" id="PTHR30081:SF1">
    <property type="entry name" value="PROTEIN TRANSLOCASE SUBUNIT SECD"/>
    <property type="match status" value="1"/>
</dbReference>
<evidence type="ECO:0000256" key="2">
    <source>
        <dbReference type="ARBA" id="ARBA00022448"/>
    </source>
</evidence>
<dbReference type="EMBL" id="SIJB01000027">
    <property type="protein sequence ID" value="NBI29742.1"/>
    <property type="molecule type" value="Genomic_DNA"/>
</dbReference>
<dbReference type="InterPro" id="IPR048631">
    <property type="entry name" value="SecD_1st"/>
</dbReference>
<comment type="subcellular location">
    <subcellularLocation>
        <location evidence="1 9">Cell membrane</location>
        <topology evidence="1 9">Multi-pass membrane protein</topology>
    </subcellularLocation>
</comment>
<comment type="caution">
    <text evidence="13">The sequence shown here is derived from an EMBL/GenBank/DDBJ whole genome shotgun (WGS) entry which is preliminary data.</text>
</comment>
<evidence type="ECO:0000256" key="9">
    <source>
        <dbReference type="HAMAP-Rule" id="MF_01463"/>
    </source>
</evidence>
<keyword evidence="7 9" id="KW-0811">Translocation</keyword>
<dbReference type="InterPro" id="IPR022813">
    <property type="entry name" value="SecD/SecF_arch_bac"/>
</dbReference>
<feature type="transmembrane region" description="Helical" evidence="9">
    <location>
        <begin position="256"/>
        <end position="274"/>
    </location>
</feature>
<feature type="domain" description="Protein export membrane protein SecD/SecF C-terminal" evidence="10">
    <location>
        <begin position="236"/>
        <end position="405"/>
    </location>
</feature>
<dbReference type="HAMAP" id="MF_01463_B">
    <property type="entry name" value="SecD_B"/>
    <property type="match status" value="1"/>
</dbReference>
<dbReference type="NCBIfam" id="TIGR00916">
    <property type="entry name" value="2A0604s01"/>
    <property type="match status" value="1"/>
</dbReference>
<dbReference type="AlphaFoldDB" id="A0A6N9Q4K2"/>
<sequence length="427" mass="47096">MVVVHTKRLIAFILIVITTIVVMVWTSPGIVNNVKLGLDLKGGFEILYTAEPVDESQVMDQELLREAARSLQLRADAQGISEPEIYPEGQDRIRVRLAGVENQEEVRQIMKKPAELTFRSNDGCEDPSEFCKVEMNGSDFVEGAAKVAFEQTTKQPYVTIEVKDAEKFKSITQRLSSYSYPNNILAIYLDDEEISTPRVGVIISNGVAQIEGAYTFDEAEELAGIINLGALPVNLTEKYTQSVGASLGELSLQQTITAGIIGFVVILIFMLGFYRLPGIIACVTLTVYTWMLLLVFYWMNATLTLPGIAAFVLGIGMAVDANIITYERIREEIRSGKSILSSLRAGSRNSLRTIMDANITTILAGLVLYYIGTGSIQGFALTLILSILVSIITNVFFSRLLLHLLIRANIAKKPVYYGVKEADISEL</sequence>
<protein>
    <recommendedName>
        <fullName evidence="9">Protein translocase subunit SecD</fullName>
    </recommendedName>
</protein>
<dbReference type="Gene3D" id="1.20.1640.10">
    <property type="entry name" value="Multidrug efflux transporter AcrB transmembrane domain"/>
    <property type="match status" value="1"/>
</dbReference>
<accession>A0A6N9Q4K2</accession>
<dbReference type="GO" id="GO:0005886">
    <property type="term" value="C:plasma membrane"/>
    <property type="evidence" value="ECO:0007669"/>
    <property type="project" value="UniProtKB-SubCell"/>
</dbReference>
<dbReference type="Gene3D" id="3.30.70.3220">
    <property type="match status" value="1"/>
</dbReference>
<evidence type="ECO:0000256" key="3">
    <source>
        <dbReference type="ARBA" id="ARBA00022475"/>
    </source>
</evidence>
<evidence type="ECO:0000259" key="11">
    <source>
        <dbReference type="Pfam" id="PF21760"/>
    </source>
</evidence>
<dbReference type="OrthoDB" id="9805019at2"/>
<evidence type="ECO:0000259" key="10">
    <source>
        <dbReference type="Pfam" id="PF02355"/>
    </source>
</evidence>
<feature type="transmembrane region" description="Helical" evidence="9">
    <location>
        <begin position="378"/>
        <end position="402"/>
    </location>
</feature>
<evidence type="ECO:0000256" key="8">
    <source>
        <dbReference type="ARBA" id="ARBA00023136"/>
    </source>
</evidence>
<feature type="domain" description="Protein translocase subunit SecDF P1" evidence="11">
    <location>
        <begin position="67"/>
        <end position="122"/>
    </location>
</feature>
<dbReference type="GO" id="GO:0015450">
    <property type="term" value="F:protein-transporting ATPase activity"/>
    <property type="evidence" value="ECO:0007669"/>
    <property type="project" value="InterPro"/>
</dbReference>
<keyword evidence="5 9" id="KW-0653">Protein transport</keyword>